<dbReference type="EMBL" id="QRBW01000054">
    <property type="protein sequence ID" value="RDT57912.1"/>
    <property type="molecule type" value="Genomic_DNA"/>
</dbReference>
<accession>A0ABD7GS92</accession>
<proteinExistence type="predicted"/>
<evidence type="ECO:0000313" key="3">
    <source>
        <dbReference type="Proteomes" id="UP000255291"/>
    </source>
</evidence>
<dbReference type="PROSITE" id="PS00157">
    <property type="entry name" value="RUBISCO_LARGE"/>
    <property type="match status" value="1"/>
</dbReference>
<keyword evidence="1" id="KW-0732">Signal</keyword>
<feature type="signal peptide" evidence="1">
    <location>
        <begin position="1"/>
        <end position="20"/>
    </location>
</feature>
<gene>
    <name evidence="2" type="ORF">DXF87_20380</name>
</gene>
<feature type="chain" id="PRO_5044794237" evidence="1">
    <location>
        <begin position="21"/>
        <end position="161"/>
    </location>
</feature>
<dbReference type="InterPro" id="IPR020878">
    <property type="entry name" value="RuBisCo_large_chain_AS"/>
</dbReference>
<organism evidence="2 3">
    <name type="scientific">Enterobacter roggenkampii</name>
    <dbReference type="NCBI Taxonomy" id="1812935"/>
    <lineage>
        <taxon>Bacteria</taxon>
        <taxon>Pseudomonadati</taxon>
        <taxon>Pseudomonadota</taxon>
        <taxon>Gammaproteobacteria</taxon>
        <taxon>Enterobacterales</taxon>
        <taxon>Enterobacteriaceae</taxon>
        <taxon>Enterobacter</taxon>
        <taxon>Enterobacter cloacae complex</taxon>
    </lineage>
</organism>
<evidence type="ECO:0000256" key="1">
    <source>
        <dbReference type="SAM" id="SignalP"/>
    </source>
</evidence>
<reference evidence="2 3" key="1">
    <citation type="submission" date="2018-07" db="EMBL/GenBank/DDBJ databases">
        <title>The use of a cohorting ward and systematic surveillance cultures for the control of a Klebsiella pneumoniae carbapenemase (KPC)-producing Enterobacteriaceae outbreak.</title>
        <authorList>
            <person name="Doi Y."/>
        </authorList>
    </citation>
    <scope>NUCLEOTIDE SEQUENCE [LARGE SCALE GENOMIC DNA]</scope>
    <source>
        <strain evidence="2 3">1-RC-17-04017</strain>
    </source>
</reference>
<name>A0ABD7GS92_9ENTR</name>
<dbReference type="AlphaFoldDB" id="A0ABD7GS92"/>
<sequence>MVMKYLIAAGFILISFNSMANNGQLKKTNIPVQAQESIKTENDFINAAIKDGYQTQRNLAFAYQTGSSKTGGFDFIKKDETKSCAWRKILLVSNPDKMNSTDPMNERQSCRNLDFKQDEEVWKIVYRYLPLIDEAKAKGEYMVKKDVEPESNEPIIIDVTE</sequence>
<evidence type="ECO:0000313" key="2">
    <source>
        <dbReference type="EMBL" id="RDT57912.1"/>
    </source>
</evidence>
<protein>
    <submittedName>
        <fullName evidence="2">Uncharacterized protein</fullName>
    </submittedName>
</protein>
<comment type="caution">
    <text evidence="2">The sequence shown here is derived from an EMBL/GenBank/DDBJ whole genome shotgun (WGS) entry which is preliminary data.</text>
</comment>
<dbReference type="Proteomes" id="UP000255291">
    <property type="component" value="Unassembled WGS sequence"/>
</dbReference>